<evidence type="ECO:0000313" key="3">
    <source>
        <dbReference type="EMBL" id="KYM83124.1"/>
    </source>
</evidence>
<reference evidence="3 4" key="1">
    <citation type="submission" date="2015-09" db="EMBL/GenBank/DDBJ databases">
        <title>Atta colombica WGS genome.</title>
        <authorList>
            <person name="Nygaard S."/>
            <person name="Hu H."/>
            <person name="Boomsma J."/>
            <person name="Zhang G."/>
        </authorList>
    </citation>
    <scope>NUCLEOTIDE SEQUENCE [LARGE SCALE GENOMIC DNA]</scope>
    <source>
        <strain evidence="3">Treedump-2</strain>
        <tissue evidence="3">Whole body</tissue>
    </source>
</reference>
<gene>
    <name evidence="3" type="ORF">ALC53_06390</name>
</gene>
<dbReference type="EMBL" id="KQ976500">
    <property type="protein sequence ID" value="KYM83124.1"/>
    <property type="molecule type" value="Genomic_DNA"/>
</dbReference>
<protein>
    <submittedName>
        <fullName evidence="3">Uncharacterized protein</fullName>
    </submittedName>
</protein>
<feature type="transmembrane region" description="Helical" evidence="2">
    <location>
        <begin position="87"/>
        <end position="112"/>
    </location>
</feature>
<sequence length="113" mass="12522">MASAIIWPRCAFAWKSESLNKPPASVRASGDSSPRRRLSDEEEGVAKPCRTVRPIVALMKMLDFRGLGPRSRRSLDHHDHDYVAPRLLFVFPLCSCPVLGLGGLLLVILATLR</sequence>
<feature type="region of interest" description="Disordered" evidence="1">
    <location>
        <begin position="20"/>
        <end position="46"/>
    </location>
</feature>
<accession>A0A195BFZ2</accession>
<keyword evidence="2" id="KW-0472">Membrane</keyword>
<keyword evidence="4" id="KW-1185">Reference proteome</keyword>
<evidence type="ECO:0000256" key="2">
    <source>
        <dbReference type="SAM" id="Phobius"/>
    </source>
</evidence>
<keyword evidence="2" id="KW-0812">Transmembrane</keyword>
<keyword evidence="2" id="KW-1133">Transmembrane helix</keyword>
<evidence type="ECO:0000256" key="1">
    <source>
        <dbReference type="SAM" id="MobiDB-lite"/>
    </source>
</evidence>
<name>A0A195BFZ2_9HYME</name>
<dbReference type="AlphaFoldDB" id="A0A195BFZ2"/>
<organism evidence="3 4">
    <name type="scientific">Atta colombica</name>
    <dbReference type="NCBI Taxonomy" id="520822"/>
    <lineage>
        <taxon>Eukaryota</taxon>
        <taxon>Metazoa</taxon>
        <taxon>Ecdysozoa</taxon>
        <taxon>Arthropoda</taxon>
        <taxon>Hexapoda</taxon>
        <taxon>Insecta</taxon>
        <taxon>Pterygota</taxon>
        <taxon>Neoptera</taxon>
        <taxon>Endopterygota</taxon>
        <taxon>Hymenoptera</taxon>
        <taxon>Apocrita</taxon>
        <taxon>Aculeata</taxon>
        <taxon>Formicoidea</taxon>
        <taxon>Formicidae</taxon>
        <taxon>Myrmicinae</taxon>
        <taxon>Atta</taxon>
    </lineage>
</organism>
<proteinExistence type="predicted"/>
<dbReference type="Proteomes" id="UP000078540">
    <property type="component" value="Unassembled WGS sequence"/>
</dbReference>
<evidence type="ECO:0000313" key="4">
    <source>
        <dbReference type="Proteomes" id="UP000078540"/>
    </source>
</evidence>